<feature type="transmembrane region" description="Helical" evidence="1">
    <location>
        <begin position="46"/>
        <end position="62"/>
    </location>
</feature>
<keyword evidence="3" id="KW-1185">Reference proteome</keyword>
<evidence type="ECO:0000313" key="3">
    <source>
        <dbReference type="Proteomes" id="UP001379949"/>
    </source>
</evidence>
<keyword evidence="1" id="KW-0472">Membrane</keyword>
<feature type="transmembrane region" description="Helical" evidence="1">
    <location>
        <begin position="97"/>
        <end position="114"/>
    </location>
</feature>
<organism evidence="2 3">
    <name type="scientific">Marinomonas arenicola</name>
    <dbReference type="NCBI Taxonomy" id="569601"/>
    <lineage>
        <taxon>Bacteria</taxon>
        <taxon>Pseudomonadati</taxon>
        <taxon>Pseudomonadota</taxon>
        <taxon>Gammaproteobacteria</taxon>
        <taxon>Oceanospirillales</taxon>
        <taxon>Oceanospirillaceae</taxon>
        <taxon>Marinomonas</taxon>
    </lineage>
</organism>
<evidence type="ECO:0008006" key="4">
    <source>
        <dbReference type="Google" id="ProtNLM"/>
    </source>
</evidence>
<evidence type="ECO:0000256" key="1">
    <source>
        <dbReference type="SAM" id="Phobius"/>
    </source>
</evidence>
<dbReference type="RefSeq" id="WP_341567275.1">
    <property type="nucleotide sequence ID" value="NZ_JBAKAR010000007.1"/>
</dbReference>
<gene>
    <name evidence="2" type="ORF">V6242_10115</name>
</gene>
<accession>A0ABU9G7T6</accession>
<dbReference type="Proteomes" id="UP001379949">
    <property type="component" value="Unassembled WGS sequence"/>
</dbReference>
<keyword evidence="1" id="KW-0812">Transmembrane</keyword>
<comment type="caution">
    <text evidence="2">The sequence shown here is derived from an EMBL/GenBank/DDBJ whole genome shotgun (WGS) entry which is preliminary data.</text>
</comment>
<evidence type="ECO:0000313" key="2">
    <source>
        <dbReference type="EMBL" id="MEL0613502.1"/>
    </source>
</evidence>
<keyword evidence="1" id="KW-1133">Transmembrane helix</keyword>
<feature type="transmembrane region" description="Helical" evidence="1">
    <location>
        <begin position="67"/>
        <end position="85"/>
    </location>
</feature>
<feature type="transmembrane region" description="Helical" evidence="1">
    <location>
        <begin position="7"/>
        <end position="26"/>
    </location>
</feature>
<protein>
    <recommendedName>
        <fullName evidence="4">VanZ family protein</fullName>
    </recommendedName>
</protein>
<dbReference type="EMBL" id="JBAKAR010000007">
    <property type="protein sequence ID" value="MEL0613502.1"/>
    <property type="molecule type" value="Genomic_DNA"/>
</dbReference>
<proteinExistence type="predicted"/>
<reference evidence="2 3" key="1">
    <citation type="submission" date="2024-02" db="EMBL/GenBank/DDBJ databases">
        <title>Bacteria isolated from the canopy kelp, Nereocystis luetkeana.</title>
        <authorList>
            <person name="Pfister C.A."/>
            <person name="Younker I.T."/>
            <person name="Light S.H."/>
        </authorList>
    </citation>
    <scope>NUCLEOTIDE SEQUENCE [LARGE SCALE GENOMIC DNA]</scope>
    <source>
        <strain evidence="2 3">TI.4.07</strain>
    </source>
</reference>
<sequence>MMKHAPPFWQSSIAQLLGFVGGWLLISYTTLTPMEQLPAVAGSDKLHHALGFAGWSLLCVFGPRKRFFVMALFIFLWGGAIELIQPSVNRYGEWADFFADGVGVLLVVTGALFVSRASSKASP</sequence>
<name>A0ABU9G7T6_9GAMM</name>